<gene>
    <name evidence="2" type="ORF">ABC228_12865</name>
</gene>
<feature type="transmembrane region" description="Helical" evidence="1">
    <location>
        <begin position="66"/>
        <end position="87"/>
    </location>
</feature>
<reference evidence="2 3" key="1">
    <citation type="submission" date="2024-05" db="EMBL/GenBank/DDBJ databases">
        <authorList>
            <person name="Haq I."/>
            <person name="Ullah Z."/>
            <person name="Ahmad R."/>
            <person name="Li M."/>
            <person name="Tong Y."/>
        </authorList>
    </citation>
    <scope>NUCLEOTIDE SEQUENCE [LARGE SCALE GENOMIC DNA]</scope>
    <source>
        <strain evidence="2 3">16A2E</strain>
    </source>
</reference>
<evidence type="ECO:0000256" key="1">
    <source>
        <dbReference type="SAM" id="Phobius"/>
    </source>
</evidence>
<dbReference type="Proteomes" id="UP001444625">
    <property type="component" value="Unassembled WGS sequence"/>
</dbReference>
<organism evidence="2 3">
    <name type="scientific">Ornithinibacillus xuwenensis</name>
    <dbReference type="NCBI Taxonomy" id="3144668"/>
    <lineage>
        <taxon>Bacteria</taxon>
        <taxon>Bacillati</taxon>
        <taxon>Bacillota</taxon>
        <taxon>Bacilli</taxon>
        <taxon>Bacillales</taxon>
        <taxon>Bacillaceae</taxon>
        <taxon>Ornithinibacillus</taxon>
    </lineage>
</organism>
<sequence>MELNELTKTIIQSSDKELIGYISQKFHKENDIQAFSNNIRNIKELDKEILYHGISRMIKIEESFDILKVTPVVVTFLLAILAGLSGLTEEILEPIKDYVSPNAINLLVMISFFALIGFQIMNIRHNRSIAAYFKSLLELHKQ</sequence>
<proteinExistence type="predicted"/>
<dbReference type="RefSeq" id="WP_345825550.1">
    <property type="nucleotide sequence ID" value="NZ_JBDIML010000004.1"/>
</dbReference>
<keyword evidence="3" id="KW-1185">Reference proteome</keyword>
<dbReference type="EMBL" id="JBDIML010000004">
    <property type="protein sequence ID" value="MEN2768066.1"/>
    <property type="molecule type" value="Genomic_DNA"/>
</dbReference>
<evidence type="ECO:0000313" key="3">
    <source>
        <dbReference type="Proteomes" id="UP001444625"/>
    </source>
</evidence>
<name>A0ABU9XID7_9BACI</name>
<accession>A0ABU9XID7</accession>
<keyword evidence="1" id="KW-0812">Transmembrane</keyword>
<protein>
    <submittedName>
        <fullName evidence="2">Uncharacterized protein</fullName>
    </submittedName>
</protein>
<keyword evidence="1" id="KW-0472">Membrane</keyword>
<comment type="caution">
    <text evidence="2">The sequence shown here is derived from an EMBL/GenBank/DDBJ whole genome shotgun (WGS) entry which is preliminary data.</text>
</comment>
<keyword evidence="1" id="KW-1133">Transmembrane helix</keyword>
<evidence type="ECO:0000313" key="2">
    <source>
        <dbReference type="EMBL" id="MEN2768066.1"/>
    </source>
</evidence>
<feature type="transmembrane region" description="Helical" evidence="1">
    <location>
        <begin position="99"/>
        <end position="118"/>
    </location>
</feature>